<feature type="region of interest" description="Disordered" evidence="1">
    <location>
        <begin position="212"/>
        <end position="236"/>
    </location>
</feature>
<evidence type="ECO:0000259" key="2">
    <source>
        <dbReference type="SMART" id="SM00355"/>
    </source>
</evidence>
<feature type="compositionally biased region" description="Polar residues" evidence="1">
    <location>
        <begin position="216"/>
        <end position="225"/>
    </location>
</feature>
<feature type="compositionally biased region" description="Acidic residues" evidence="1">
    <location>
        <begin position="257"/>
        <end position="266"/>
    </location>
</feature>
<feature type="compositionally biased region" description="Low complexity" evidence="1">
    <location>
        <begin position="178"/>
        <end position="199"/>
    </location>
</feature>
<dbReference type="Gene3D" id="3.30.160.60">
    <property type="entry name" value="Classic Zinc Finger"/>
    <property type="match status" value="1"/>
</dbReference>
<organism evidence="3 4">
    <name type="scientific">Lymnaea stagnalis</name>
    <name type="common">Great pond snail</name>
    <name type="synonym">Helix stagnalis</name>
    <dbReference type="NCBI Taxonomy" id="6523"/>
    <lineage>
        <taxon>Eukaryota</taxon>
        <taxon>Metazoa</taxon>
        <taxon>Spiralia</taxon>
        <taxon>Lophotrochozoa</taxon>
        <taxon>Mollusca</taxon>
        <taxon>Gastropoda</taxon>
        <taxon>Heterobranchia</taxon>
        <taxon>Euthyneura</taxon>
        <taxon>Panpulmonata</taxon>
        <taxon>Hygrophila</taxon>
        <taxon>Lymnaeoidea</taxon>
        <taxon>Lymnaeidae</taxon>
        <taxon>Lymnaea</taxon>
    </lineage>
</organism>
<feature type="domain" description="C2H2-type" evidence="2">
    <location>
        <begin position="343"/>
        <end position="369"/>
    </location>
</feature>
<sequence length="433" mass="47805">MDFDSSSKFISSLAKFLQSLCNGYVEFNSGVEVIGHIYLNVDTGKKIDYILNEKVCKTDENSVTFISNSFHAQPAEKPKPSPKGSSDHIKQTENTDLKVDEEEIIIMDEPESKNVGTLPSRDLFRRKSISPHTKAGRPPKRPHSQNFSSVHKHSKQHKSDPSLPGPNGAQHEAESIHSESNSSSNFVPPQLTSETSLAAASESDISHLSKVFPQTFGDSSNNQSASEERDIKPQLDGDMNIIQVKQEFSHSEHGGEEDQETYDDSQDQSTVFPGMPYDPYYGDGNRRGHRSDYGPGGLSQDFFQGSAGPSEGVGDSSGGKAKAQTGYIKIKYNPHQAKWQPGQGCPIEGCVAKKIVSAARLKMHWREKHEKLVTIYACSICASSHKRRSDLNHHVNTKHKMALCDIEIILAEKINRQFMDPSPLTLAVVLGDI</sequence>
<evidence type="ECO:0000313" key="3">
    <source>
        <dbReference type="EMBL" id="CAL1527337.1"/>
    </source>
</evidence>
<comment type="caution">
    <text evidence="3">The sequence shown here is derived from an EMBL/GenBank/DDBJ whole genome shotgun (WGS) entry which is preliminary data.</text>
</comment>
<keyword evidence="4" id="KW-1185">Reference proteome</keyword>
<feature type="compositionally biased region" description="Basic residues" evidence="1">
    <location>
        <begin position="124"/>
        <end position="143"/>
    </location>
</feature>
<feature type="compositionally biased region" description="Basic and acidic residues" evidence="1">
    <location>
        <begin position="226"/>
        <end position="235"/>
    </location>
</feature>
<gene>
    <name evidence="3" type="ORF">GSLYS_00001514001</name>
</gene>
<name>A0AAV2H0Z4_LYMST</name>
<dbReference type="SMART" id="SM00355">
    <property type="entry name" value="ZnF_C2H2"/>
    <property type="match status" value="2"/>
</dbReference>
<feature type="region of interest" description="Disordered" evidence="1">
    <location>
        <begin position="249"/>
        <end position="320"/>
    </location>
</feature>
<evidence type="ECO:0000313" key="4">
    <source>
        <dbReference type="Proteomes" id="UP001497497"/>
    </source>
</evidence>
<dbReference type="Proteomes" id="UP001497497">
    <property type="component" value="Unassembled WGS sequence"/>
</dbReference>
<dbReference type="InterPro" id="IPR013087">
    <property type="entry name" value="Znf_C2H2_type"/>
</dbReference>
<feature type="compositionally biased region" description="Basic and acidic residues" evidence="1">
    <location>
        <begin position="74"/>
        <end position="98"/>
    </location>
</feature>
<feature type="domain" description="C2H2-type" evidence="2">
    <location>
        <begin position="376"/>
        <end position="399"/>
    </location>
</feature>
<protein>
    <recommendedName>
        <fullName evidence="2">C2H2-type domain-containing protein</fullName>
    </recommendedName>
</protein>
<feature type="region of interest" description="Disordered" evidence="1">
    <location>
        <begin position="70"/>
        <end position="199"/>
    </location>
</feature>
<evidence type="ECO:0000256" key="1">
    <source>
        <dbReference type="SAM" id="MobiDB-lite"/>
    </source>
</evidence>
<feature type="compositionally biased region" description="Acidic residues" evidence="1">
    <location>
        <begin position="99"/>
        <end position="109"/>
    </location>
</feature>
<dbReference type="AlphaFoldDB" id="A0AAV2H0Z4"/>
<reference evidence="3 4" key="1">
    <citation type="submission" date="2024-04" db="EMBL/GenBank/DDBJ databases">
        <authorList>
            <consortium name="Genoscope - CEA"/>
            <person name="William W."/>
        </authorList>
    </citation>
    <scope>NUCLEOTIDE SEQUENCE [LARGE SCALE GENOMIC DNA]</scope>
</reference>
<accession>A0AAV2H0Z4</accession>
<proteinExistence type="predicted"/>
<dbReference type="EMBL" id="CAXITT010000016">
    <property type="protein sequence ID" value="CAL1527337.1"/>
    <property type="molecule type" value="Genomic_DNA"/>
</dbReference>